<dbReference type="PROSITE" id="PS51123">
    <property type="entry name" value="OMPA_2"/>
    <property type="match status" value="1"/>
</dbReference>
<evidence type="ECO:0000256" key="2">
    <source>
        <dbReference type="ARBA" id="ARBA00008914"/>
    </source>
</evidence>
<accession>A0A1M6P7G8</accession>
<keyword evidence="4 8" id="KW-0812">Transmembrane</keyword>
<evidence type="ECO:0000313" key="10">
    <source>
        <dbReference type="EMBL" id="SHK03859.1"/>
    </source>
</evidence>
<dbReference type="InterPro" id="IPR036737">
    <property type="entry name" value="OmpA-like_sf"/>
</dbReference>
<evidence type="ECO:0000256" key="6">
    <source>
        <dbReference type="ARBA" id="ARBA00023136"/>
    </source>
</evidence>
<protein>
    <submittedName>
        <fullName evidence="10">Chemotaxis protein MotB</fullName>
    </submittedName>
</protein>
<dbReference type="InterPro" id="IPR006665">
    <property type="entry name" value="OmpA-like"/>
</dbReference>
<evidence type="ECO:0000256" key="7">
    <source>
        <dbReference type="PROSITE-ProRule" id="PRU00473"/>
    </source>
</evidence>
<evidence type="ECO:0000256" key="8">
    <source>
        <dbReference type="SAM" id="Phobius"/>
    </source>
</evidence>
<name>A0A1M6P7G8_9BACL</name>
<feature type="domain" description="OmpA-like" evidence="9">
    <location>
        <begin position="127"/>
        <end position="247"/>
    </location>
</feature>
<keyword evidence="11" id="KW-1185">Reference proteome</keyword>
<dbReference type="PANTHER" id="PTHR30329:SF21">
    <property type="entry name" value="LIPOPROTEIN YIAD-RELATED"/>
    <property type="match status" value="1"/>
</dbReference>
<comment type="subcellular location">
    <subcellularLocation>
        <location evidence="1">Cell membrane</location>
        <topology evidence="1">Single-pass membrane protein</topology>
    </subcellularLocation>
</comment>
<dbReference type="PANTHER" id="PTHR30329">
    <property type="entry name" value="STATOR ELEMENT OF FLAGELLAR MOTOR COMPLEX"/>
    <property type="match status" value="1"/>
</dbReference>
<evidence type="ECO:0000256" key="4">
    <source>
        <dbReference type="ARBA" id="ARBA00022692"/>
    </source>
</evidence>
<comment type="similarity">
    <text evidence="2">Belongs to the MotB family.</text>
</comment>
<dbReference type="CDD" id="cd07185">
    <property type="entry name" value="OmpA_C-like"/>
    <property type="match status" value="1"/>
</dbReference>
<keyword evidence="5 8" id="KW-1133">Transmembrane helix</keyword>
<dbReference type="STRING" id="1830138.SAMN05443507_107111"/>
<proteinExistence type="inferred from homology"/>
<evidence type="ECO:0000256" key="1">
    <source>
        <dbReference type="ARBA" id="ARBA00004162"/>
    </source>
</evidence>
<dbReference type="Gene3D" id="3.30.1330.60">
    <property type="entry name" value="OmpA-like domain"/>
    <property type="match status" value="1"/>
</dbReference>
<evidence type="ECO:0000256" key="5">
    <source>
        <dbReference type="ARBA" id="ARBA00022989"/>
    </source>
</evidence>
<dbReference type="Pfam" id="PF00691">
    <property type="entry name" value="OmpA"/>
    <property type="match status" value="1"/>
</dbReference>
<dbReference type="EMBL" id="FRAF01000007">
    <property type="protein sequence ID" value="SHK03859.1"/>
    <property type="molecule type" value="Genomic_DNA"/>
</dbReference>
<dbReference type="GO" id="GO:0005886">
    <property type="term" value="C:plasma membrane"/>
    <property type="evidence" value="ECO:0007669"/>
    <property type="project" value="UniProtKB-SubCell"/>
</dbReference>
<feature type="transmembrane region" description="Helical" evidence="8">
    <location>
        <begin position="20"/>
        <end position="40"/>
    </location>
</feature>
<dbReference type="InterPro" id="IPR025713">
    <property type="entry name" value="MotB-like_N_dom"/>
</dbReference>
<dbReference type="AlphaFoldDB" id="A0A1M6P7G8"/>
<dbReference type="Pfam" id="PF13677">
    <property type="entry name" value="MotB_plug"/>
    <property type="match status" value="1"/>
</dbReference>
<sequence length="264" mass="29370">MRSMPRRRKPEPPQNHERWLITYSDLITLLMIFFVIMYAMSSINHIKFESLSQSLAAALHKSDQIPLNNTGTTALISAANPTNTGDQQKVSSMQKQNDSKLNHLYAILQSYIQSHNLSGNVSLQNQQRGVQITLKDVVLFDTGSANIRPEAQKILLGLIPFFRSLQNQIVVEGYTDNEPIDTPIYPSNWELSAGRAMGVVRFLASHGIAPQRLSGIGYGQYRPIVPNNTPQNRQMNRRVNIVILRQGIQPGTINAEPVGVAGNG</sequence>
<evidence type="ECO:0000256" key="3">
    <source>
        <dbReference type="ARBA" id="ARBA00022475"/>
    </source>
</evidence>
<gene>
    <name evidence="10" type="ORF">SAMN05443507_107111</name>
</gene>
<dbReference type="InterPro" id="IPR050330">
    <property type="entry name" value="Bact_OuterMem_StrucFunc"/>
</dbReference>
<dbReference type="SUPFAM" id="SSF103088">
    <property type="entry name" value="OmpA-like"/>
    <property type="match status" value="1"/>
</dbReference>
<organism evidence="10 11">
    <name type="scientific">Alicyclobacillus tolerans</name>
    <dbReference type="NCBI Taxonomy" id="90970"/>
    <lineage>
        <taxon>Bacteria</taxon>
        <taxon>Bacillati</taxon>
        <taxon>Bacillota</taxon>
        <taxon>Bacilli</taxon>
        <taxon>Bacillales</taxon>
        <taxon>Alicyclobacillaceae</taxon>
        <taxon>Alicyclobacillus</taxon>
    </lineage>
</organism>
<reference evidence="11" key="1">
    <citation type="submission" date="2016-11" db="EMBL/GenBank/DDBJ databases">
        <authorList>
            <person name="Varghese N."/>
            <person name="Submissions S."/>
        </authorList>
    </citation>
    <scope>NUCLEOTIDE SEQUENCE [LARGE SCALE GENOMIC DNA]</scope>
    <source>
        <strain evidence="11">USBA-503</strain>
    </source>
</reference>
<keyword evidence="6 7" id="KW-0472">Membrane</keyword>
<evidence type="ECO:0000259" key="9">
    <source>
        <dbReference type="PROSITE" id="PS51123"/>
    </source>
</evidence>
<keyword evidence="3" id="KW-1003">Cell membrane</keyword>
<dbReference type="Proteomes" id="UP000184016">
    <property type="component" value="Unassembled WGS sequence"/>
</dbReference>
<evidence type="ECO:0000313" key="11">
    <source>
        <dbReference type="Proteomes" id="UP000184016"/>
    </source>
</evidence>